<evidence type="ECO:0000256" key="1">
    <source>
        <dbReference type="SAM" id="MobiDB-lite"/>
    </source>
</evidence>
<protein>
    <submittedName>
        <fullName evidence="2">Uncharacterized protein</fullName>
    </submittedName>
</protein>
<dbReference type="EMBL" id="BTSY01000003">
    <property type="protein sequence ID" value="GMT18620.1"/>
    <property type="molecule type" value="Genomic_DNA"/>
</dbReference>
<proteinExistence type="predicted"/>
<name>A0AAV5VG09_9BILA</name>
<feature type="non-terminal residue" evidence="2">
    <location>
        <position position="1"/>
    </location>
</feature>
<feature type="region of interest" description="Disordered" evidence="1">
    <location>
        <begin position="293"/>
        <end position="312"/>
    </location>
</feature>
<gene>
    <name evidence="2" type="ORF">PFISCL1PPCAC_9917</name>
</gene>
<feature type="non-terminal residue" evidence="2">
    <location>
        <position position="425"/>
    </location>
</feature>
<accession>A0AAV5VG09</accession>
<comment type="caution">
    <text evidence="2">The sequence shown here is derived from an EMBL/GenBank/DDBJ whole genome shotgun (WGS) entry which is preliminary data.</text>
</comment>
<evidence type="ECO:0000313" key="3">
    <source>
        <dbReference type="Proteomes" id="UP001432322"/>
    </source>
</evidence>
<organism evidence="2 3">
    <name type="scientific">Pristionchus fissidentatus</name>
    <dbReference type="NCBI Taxonomy" id="1538716"/>
    <lineage>
        <taxon>Eukaryota</taxon>
        <taxon>Metazoa</taxon>
        <taxon>Ecdysozoa</taxon>
        <taxon>Nematoda</taxon>
        <taxon>Chromadorea</taxon>
        <taxon>Rhabditida</taxon>
        <taxon>Rhabditina</taxon>
        <taxon>Diplogasteromorpha</taxon>
        <taxon>Diplogasteroidea</taxon>
        <taxon>Neodiplogasteridae</taxon>
        <taxon>Pristionchus</taxon>
    </lineage>
</organism>
<dbReference type="Proteomes" id="UP001432322">
    <property type="component" value="Unassembled WGS sequence"/>
</dbReference>
<evidence type="ECO:0000313" key="2">
    <source>
        <dbReference type="EMBL" id="GMT18620.1"/>
    </source>
</evidence>
<dbReference type="AlphaFoldDB" id="A0AAV5VG09"/>
<keyword evidence="3" id="KW-1185">Reference proteome</keyword>
<sequence>QGRLASNEVDPSATVHVYPTGTLSLYNELISFDSFKINCHCPNEDHDYLAHSDAEAEMETPKYEFDEEEEWNQMRSNPPRFQLESSTNLLRMDTSIEDSAPREVANLDHVLHEMGEGDDTTTGNEDMFRGVRLVIQSQIPVPEVSERFGLCITTLYEYVDNAREGLRILAIDDQQMENPLDSNNSELPPPNLFREWRGRSHREMHAPIPVLVDSHTLPNGIISSKDAILQAISQVVSGLGNAPEVKRRVSDALVYILMEGRSSMQAAEKYSIKASSLDVCVYRVMDKLDNQLIDDDLTPPNSPPRNNSNVGEVVRTNTDEVILPNGTKSTVGDIQEAATKVVRLSGDAYSYNRIRKAIFSVIVDGKSDYEASLVYRISKSLLDTYLSNVLHLLGSPKTPTPTNHLDVVILPNGKKSTVEAVENAV</sequence>
<reference evidence="2" key="1">
    <citation type="submission" date="2023-10" db="EMBL/GenBank/DDBJ databases">
        <title>Genome assembly of Pristionchus species.</title>
        <authorList>
            <person name="Yoshida K."/>
            <person name="Sommer R.J."/>
        </authorList>
    </citation>
    <scope>NUCLEOTIDE SEQUENCE</scope>
    <source>
        <strain evidence="2">RS5133</strain>
    </source>
</reference>